<dbReference type="Proteomes" id="UP000499080">
    <property type="component" value="Unassembled WGS sequence"/>
</dbReference>
<keyword evidence="3" id="KW-1185">Reference proteome</keyword>
<evidence type="ECO:0000256" key="1">
    <source>
        <dbReference type="SAM" id="MobiDB-lite"/>
    </source>
</evidence>
<dbReference type="AlphaFoldDB" id="A0A4Y2P6V6"/>
<evidence type="ECO:0000313" key="2">
    <source>
        <dbReference type="EMBL" id="GBN45997.1"/>
    </source>
</evidence>
<comment type="caution">
    <text evidence="2">The sequence shown here is derived from an EMBL/GenBank/DDBJ whole genome shotgun (WGS) entry which is preliminary data.</text>
</comment>
<feature type="region of interest" description="Disordered" evidence="1">
    <location>
        <begin position="1"/>
        <end position="23"/>
    </location>
</feature>
<gene>
    <name evidence="2" type="ORF">AVEN_204716_1</name>
</gene>
<dbReference type="EMBL" id="BGPR01010405">
    <property type="protein sequence ID" value="GBN45997.1"/>
    <property type="molecule type" value="Genomic_DNA"/>
</dbReference>
<sequence>MWSPVTSQPASNEKRNCDSSRGNSIHRWYNQFKTSCRCKSKHRLVELSTKGHLESQQMAEDYTPMLLHCYTPIDVW</sequence>
<protein>
    <submittedName>
        <fullName evidence="2">Uncharacterized protein</fullName>
    </submittedName>
</protein>
<feature type="compositionally biased region" description="Polar residues" evidence="1">
    <location>
        <begin position="1"/>
        <end position="11"/>
    </location>
</feature>
<proteinExistence type="predicted"/>
<name>A0A4Y2P6V6_ARAVE</name>
<accession>A0A4Y2P6V6</accession>
<reference evidence="2 3" key="1">
    <citation type="journal article" date="2019" name="Sci. Rep.">
        <title>Orb-weaving spider Araneus ventricosus genome elucidates the spidroin gene catalogue.</title>
        <authorList>
            <person name="Kono N."/>
            <person name="Nakamura H."/>
            <person name="Ohtoshi R."/>
            <person name="Moran D.A.P."/>
            <person name="Shinohara A."/>
            <person name="Yoshida Y."/>
            <person name="Fujiwara M."/>
            <person name="Mori M."/>
            <person name="Tomita M."/>
            <person name="Arakawa K."/>
        </authorList>
    </citation>
    <scope>NUCLEOTIDE SEQUENCE [LARGE SCALE GENOMIC DNA]</scope>
</reference>
<evidence type="ECO:0000313" key="3">
    <source>
        <dbReference type="Proteomes" id="UP000499080"/>
    </source>
</evidence>
<organism evidence="2 3">
    <name type="scientific">Araneus ventricosus</name>
    <name type="common">Orbweaver spider</name>
    <name type="synonym">Epeira ventricosa</name>
    <dbReference type="NCBI Taxonomy" id="182803"/>
    <lineage>
        <taxon>Eukaryota</taxon>
        <taxon>Metazoa</taxon>
        <taxon>Ecdysozoa</taxon>
        <taxon>Arthropoda</taxon>
        <taxon>Chelicerata</taxon>
        <taxon>Arachnida</taxon>
        <taxon>Araneae</taxon>
        <taxon>Araneomorphae</taxon>
        <taxon>Entelegynae</taxon>
        <taxon>Araneoidea</taxon>
        <taxon>Araneidae</taxon>
        <taxon>Araneus</taxon>
    </lineage>
</organism>